<reference evidence="2 4" key="1">
    <citation type="journal article" date="2023" name="Microbiol. Resour. Announc.">
        <title>Complete Genome Sequence of Imperialibacter roseus strain P4T.</title>
        <authorList>
            <person name="Tizabi D.R."/>
            <person name="Bachvaroff T."/>
            <person name="Hill R.T."/>
        </authorList>
    </citation>
    <scope>NUCLEOTIDE SEQUENCE [LARGE SCALE GENOMIC DNA]</scope>
    <source>
        <strain evidence="2 4">P4T</strain>
    </source>
</reference>
<accession>A0ABZ0IRQ6</accession>
<keyword evidence="4" id="KW-1185">Reference proteome</keyword>
<evidence type="ECO:0000313" key="2">
    <source>
        <dbReference type="EMBL" id="WOK07727.1"/>
    </source>
</evidence>
<feature type="signal peptide" evidence="1">
    <location>
        <begin position="1"/>
        <end position="18"/>
    </location>
</feature>
<feature type="chain" id="PRO_5045034402" evidence="1">
    <location>
        <begin position="19"/>
        <end position="246"/>
    </location>
</feature>
<evidence type="ECO:0000313" key="3">
    <source>
        <dbReference type="EMBL" id="WOK07733.1"/>
    </source>
</evidence>
<name>A0ABZ0IRQ6_9BACT</name>
<dbReference type="RefSeq" id="WP_317490389.1">
    <property type="nucleotide sequence ID" value="NZ_CP136051.1"/>
</dbReference>
<proteinExistence type="predicted"/>
<gene>
    <name evidence="2" type="ORF">RT717_03700</name>
    <name evidence="3" type="ORF">RT717_03730</name>
</gene>
<keyword evidence="1" id="KW-0732">Signal</keyword>
<evidence type="ECO:0000313" key="4">
    <source>
        <dbReference type="Proteomes" id="UP001302349"/>
    </source>
</evidence>
<protein>
    <submittedName>
        <fullName evidence="2">Uncharacterized protein</fullName>
    </submittedName>
</protein>
<dbReference type="Proteomes" id="UP001302349">
    <property type="component" value="Chromosome"/>
</dbReference>
<evidence type="ECO:0000256" key="1">
    <source>
        <dbReference type="SAM" id="SignalP"/>
    </source>
</evidence>
<dbReference type="EMBL" id="CP136051">
    <property type="protein sequence ID" value="WOK07727.1"/>
    <property type="molecule type" value="Genomic_DNA"/>
</dbReference>
<organism evidence="2 4">
    <name type="scientific">Imperialibacter roseus</name>
    <dbReference type="NCBI Taxonomy" id="1324217"/>
    <lineage>
        <taxon>Bacteria</taxon>
        <taxon>Pseudomonadati</taxon>
        <taxon>Bacteroidota</taxon>
        <taxon>Cytophagia</taxon>
        <taxon>Cytophagales</taxon>
        <taxon>Flammeovirgaceae</taxon>
        <taxon>Imperialibacter</taxon>
    </lineage>
</organism>
<sequence length="246" mass="28170">MKYLLLVAFLLSTIWAHGQTKDPEKWCKDFLDNYGLSAKESKNDLDRYDIGPILLRTPHSNVFGIIGANFRRIQVNLFSVTKSNKNTNEYLVTGVTKVGSNVNEFTGTIALRTARYYEPNRFDMPYKSPISPDTIGVAFFDYLFNESRKDDHSGFFKGILAVSFYILDGQIQYNDLRKGADEFTNNEYVGTWTGYATSNTLVCNWGDYRIPNVIGFDCGAGEFAPCDQYEKFGWQDYRASKDWWAN</sequence>
<dbReference type="EMBL" id="CP136051">
    <property type="protein sequence ID" value="WOK07733.1"/>
    <property type="molecule type" value="Genomic_DNA"/>
</dbReference>